<proteinExistence type="predicted"/>
<dbReference type="InterPro" id="IPR036570">
    <property type="entry name" value="HORMA_dom_sf"/>
</dbReference>
<gene>
    <name evidence="1" type="ORF">GPUH_LOCUS6007</name>
</gene>
<evidence type="ECO:0000313" key="2">
    <source>
        <dbReference type="Proteomes" id="UP000271098"/>
    </source>
</evidence>
<reference evidence="1 2" key="1">
    <citation type="submission" date="2018-11" db="EMBL/GenBank/DDBJ databases">
        <authorList>
            <consortium name="Pathogen Informatics"/>
        </authorList>
    </citation>
    <scope>NUCLEOTIDE SEQUENCE [LARGE SCALE GENOMIC DNA]</scope>
</reference>
<dbReference type="OrthoDB" id="5818107at2759"/>
<organism evidence="1 2">
    <name type="scientific">Gongylonema pulchrum</name>
    <dbReference type="NCBI Taxonomy" id="637853"/>
    <lineage>
        <taxon>Eukaryota</taxon>
        <taxon>Metazoa</taxon>
        <taxon>Ecdysozoa</taxon>
        <taxon>Nematoda</taxon>
        <taxon>Chromadorea</taxon>
        <taxon>Rhabditida</taxon>
        <taxon>Spirurina</taxon>
        <taxon>Spiruromorpha</taxon>
        <taxon>Spiruroidea</taxon>
        <taxon>Gongylonematidae</taxon>
        <taxon>Gongylonema</taxon>
    </lineage>
</organism>
<keyword evidence="2" id="KW-1185">Reference proteome</keyword>
<accession>A0A3P6RBE6</accession>
<sequence length="127" mass="14550">MDILTEFLLPLPEGARPFFRLTFYESTPAHYQPLGYYSVSAPYRFKQAGPPQRTSSLIFETNCLSCSVYISSLFFTVATEELDQVGVIEEEEHREKQLGKLQLKERAASEIPKAPRYSCIISKCFQQ</sequence>
<name>A0A3P6RBE6_9BILA</name>
<protein>
    <submittedName>
        <fullName evidence="1">Uncharacterized protein</fullName>
    </submittedName>
</protein>
<dbReference type="AlphaFoldDB" id="A0A3P6RBE6"/>
<dbReference type="Proteomes" id="UP000271098">
    <property type="component" value="Unassembled WGS sequence"/>
</dbReference>
<dbReference type="Gene3D" id="3.30.900.10">
    <property type="entry name" value="HORMA domain"/>
    <property type="match status" value="1"/>
</dbReference>
<evidence type="ECO:0000313" key="1">
    <source>
        <dbReference type="EMBL" id="VDK53043.1"/>
    </source>
</evidence>
<dbReference type="EMBL" id="UYRT01013459">
    <property type="protein sequence ID" value="VDK53043.1"/>
    <property type="molecule type" value="Genomic_DNA"/>
</dbReference>